<organism evidence="8 9">
    <name type="scientific">Dasania phycosphaerae</name>
    <dbReference type="NCBI Taxonomy" id="2950436"/>
    <lineage>
        <taxon>Bacteria</taxon>
        <taxon>Pseudomonadati</taxon>
        <taxon>Pseudomonadota</taxon>
        <taxon>Gammaproteobacteria</taxon>
        <taxon>Cellvibrionales</taxon>
        <taxon>Spongiibacteraceae</taxon>
        <taxon>Dasania</taxon>
    </lineage>
</organism>
<feature type="domain" description="Multidrug resistance protein MdtA-like barrel-sandwich hybrid" evidence="6">
    <location>
        <begin position="73"/>
        <end position="209"/>
    </location>
</feature>
<dbReference type="PANTHER" id="PTHR30469:SF12">
    <property type="entry name" value="MULTIDRUG RESISTANCE PROTEIN MDTA"/>
    <property type="match status" value="1"/>
</dbReference>
<dbReference type="GO" id="GO:0015562">
    <property type="term" value="F:efflux transmembrane transporter activity"/>
    <property type="evidence" value="ECO:0007669"/>
    <property type="project" value="TreeGrafter"/>
</dbReference>
<dbReference type="InterPro" id="IPR006143">
    <property type="entry name" value="RND_pump_MFP"/>
</dbReference>
<keyword evidence="3" id="KW-0813">Transport</keyword>
<dbReference type="RefSeq" id="WP_258331834.1">
    <property type="nucleotide sequence ID" value="NZ_JAPTGG010000008.1"/>
</dbReference>
<dbReference type="PANTHER" id="PTHR30469">
    <property type="entry name" value="MULTIDRUG RESISTANCE PROTEIN MDTA"/>
    <property type="match status" value="1"/>
</dbReference>
<evidence type="ECO:0000256" key="1">
    <source>
        <dbReference type="ARBA" id="ARBA00004196"/>
    </source>
</evidence>
<dbReference type="SUPFAM" id="SSF111369">
    <property type="entry name" value="HlyD-like secretion proteins"/>
    <property type="match status" value="1"/>
</dbReference>
<evidence type="ECO:0000256" key="4">
    <source>
        <dbReference type="SAM" id="Coils"/>
    </source>
</evidence>
<accession>A0A9J6RME7</accession>
<gene>
    <name evidence="8" type="ORF">O0V09_10785</name>
</gene>
<feature type="domain" description="Multidrug resistance protein MdtA-like C-terminal permuted SH3" evidence="7">
    <location>
        <begin position="315"/>
        <end position="357"/>
    </location>
</feature>
<feature type="transmembrane region" description="Helical" evidence="5">
    <location>
        <begin position="12"/>
        <end position="32"/>
    </location>
</feature>
<reference evidence="8 9" key="1">
    <citation type="submission" date="2022-12" db="EMBL/GenBank/DDBJ databases">
        <title>Dasania phycosphaerae sp. nov., isolated from particulate material of the south coast of Korea.</title>
        <authorList>
            <person name="Jiang Y."/>
        </authorList>
    </citation>
    <scope>NUCLEOTIDE SEQUENCE [LARGE SCALE GENOMIC DNA]</scope>
    <source>
        <strain evidence="8 9">GY-19</strain>
    </source>
</reference>
<evidence type="ECO:0000313" key="8">
    <source>
        <dbReference type="EMBL" id="MCZ0865691.1"/>
    </source>
</evidence>
<keyword evidence="4" id="KW-0175">Coiled coil</keyword>
<keyword evidence="5" id="KW-1133">Transmembrane helix</keyword>
<dbReference type="AlphaFoldDB" id="A0A9J6RME7"/>
<dbReference type="GO" id="GO:1990281">
    <property type="term" value="C:efflux pump complex"/>
    <property type="evidence" value="ECO:0007669"/>
    <property type="project" value="TreeGrafter"/>
</dbReference>
<name>A0A9J6RME7_9GAMM</name>
<dbReference type="Pfam" id="PF25917">
    <property type="entry name" value="BSH_RND"/>
    <property type="match status" value="1"/>
</dbReference>
<dbReference type="NCBIfam" id="TIGR01730">
    <property type="entry name" value="RND_mfp"/>
    <property type="match status" value="1"/>
</dbReference>
<dbReference type="Gene3D" id="2.40.30.170">
    <property type="match status" value="1"/>
</dbReference>
<keyword evidence="9" id="KW-1185">Reference proteome</keyword>
<comment type="subcellular location">
    <subcellularLocation>
        <location evidence="1">Cell envelope</location>
    </subcellularLocation>
</comment>
<protein>
    <submittedName>
        <fullName evidence="8">Efflux RND transporter periplasmic adaptor subunit</fullName>
    </submittedName>
</protein>
<evidence type="ECO:0000313" key="9">
    <source>
        <dbReference type="Proteomes" id="UP001069090"/>
    </source>
</evidence>
<evidence type="ECO:0000259" key="6">
    <source>
        <dbReference type="Pfam" id="PF25917"/>
    </source>
</evidence>
<dbReference type="EMBL" id="JAPTGG010000008">
    <property type="protein sequence ID" value="MCZ0865691.1"/>
    <property type="molecule type" value="Genomic_DNA"/>
</dbReference>
<dbReference type="Pfam" id="PF25967">
    <property type="entry name" value="RND-MFP_C"/>
    <property type="match status" value="1"/>
</dbReference>
<evidence type="ECO:0000259" key="7">
    <source>
        <dbReference type="Pfam" id="PF25967"/>
    </source>
</evidence>
<feature type="coiled-coil region" evidence="4">
    <location>
        <begin position="113"/>
        <end position="185"/>
    </location>
</feature>
<dbReference type="InterPro" id="IPR058627">
    <property type="entry name" value="MdtA-like_C"/>
</dbReference>
<evidence type="ECO:0000256" key="5">
    <source>
        <dbReference type="SAM" id="Phobius"/>
    </source>
</evidence>
<dbReference type="Proteomes" id="UP001069090">
    <property type="component" value="Unassembled WGS sequence"/>
</dbReference>
<dbReference type="Gene3D" id="2.40.50.100">
    <property type="match status" value="1"/>
</dbReference>
<keyword evidence="5" id="KW-0472">Membrane</keyword>
<keyword evidence="5" id="KW-0812">Transmembrane</keyword>
<dbReference type="Gene3D" id="2.40.420.20">
    <property type="match status" value="1"/>
</dbReference>
<proteinExistence type="inferred from homology"/>
<comment type="caution">
    <text evidence="8">The sequence shown here is derived from an EMBL/GenBank/DDBJ whole genome shotgun (WGS) entry which is preliminary data.</text>
</comment>
<comment type="similarity">
    <text evidence="2">Belongs to the membrane fusion protein (MFP) (TC 8.A.1) family.</text>
</comment>
<dbReference type="InterPro" id="IPR058625">
    <property type="entry name" value="MdtA-like_BSH"/>
</dbReference>
<evidence type="ECO:0000256" key="2">
    <source>
        <dbReference type="ARBA" id="ARBA00009477"/>
    </source>
</evidence>
<evidence type="ECO:0000256" key="3">
    <source>
        <dbReference type="ARBA" id="ARBA00022448"/>
    </source>
</evidence>
<dbReference type="Gene3D" id="1.10.287.470">
    <property type="entry name" value="Helix hairpin bin"/>
    <property type="match status" value="1"/>
</dbReference>
<sequence>MSSDKNIKLLKWALPVIIIVGAYALVQIMIAAKASAPKKPAAASAVLVEVATIALQPIQLTVQSQGTVKPKQQIEVVSEVAGTVLWVSPKLVNGGRVEQGELLLKIDPINYQVAVAEARASLAQAELNLADEQAEYKRGAAYGIENKVASASLRSRKLALVEAEHKASLERLRQAEQQLAKTQITAAFAAFITAKAVDVGQYVAVGKVLMNLQGAELAEIRLPISHSELAYLPQQLPTPVSLQAANQQQWQAQVVRVDAMLDEQTRVVNAVAQVARPYDLTPQPLNLGMFVKAQIQGLQLPEAVRLPLAALHGDEVYVVEQGRLQLRKVHVYRRESQHAIIDSGLNNGDQVVMTKLDLMIAGMAVDTRVNQALLSAPAGYSEGAD</sequence>